<keyword evidence="3" id="KW-1185">Reference proteome</keyword>
<dbReference type="SUPFAM" id="SSF51735">
    <property type="entry name" value="NAD(P)-binding Rossmann-fold domains"/>
    <property type="match status" value="1"/>
</dbReference>
<dbReference type="GO" id="GO:0009113">
    <property type="term" value="P:purine nucleobase biosynthetic process"/>
    <property type="evidence" value="ECO:0007669"/>
    <property type="project" value="TreeGrafter"/>
</dbReference>
<dbReference type="InterPro" id="IPR020631">
    <property type="entry name" value="THF_DH/CycHdrlase_NAD-bd_dom"/>
</dbReference>
<dbReference type="KEGG" id="fcy:FRACYDRAFT_159628"/>
<accession>A0A1E7FGT5</accession>
<reference evidence="2 3" key="1">
    <citation type="submission" date="2016-09" db="EMBL/GenBank/DDBJ databases">
        <title>Extensive genetic diversity and differential bi-allelic expression allows diatom success in the polar Southern Ocean.</title>
        <authorList>
            <consortium name="DOE Joint Genome Institute"/>
            <person name="Mock T."/>
            <person name="Otillar R.P."/>
            <person name="Strauss J."/>
            <person name="Dupont C."/>
            <person name="Frickenhaus S."/>
            <person name="Maumus F."/>
            <person name="Mcmullan M."/>
            <person name="Sanges R."/>
            <person name="Schmutz J."/>
            <person name="Toseland A."/>
            <person name="Valas R."/>
            <person name="Veluchamy A."/>
            <person name="Ward B.J."/>
            <person name="Allen A."/>
            <person name="Barry K."/>
            <person name="Falciatore A."/>
            <person name="Ferrante M."/>
            <person name="Fortunato A.E."/>
            <person name="Gloeckner G."/>
            <person name="Gruber A."/>
            <person name="Hipkin R."/>
            <person name="Janech M."/>
            <person name="Kroth P."/>
            <person name="Leese F."/>
            <person name="Lindquist E."/>
            <person name="Lyon B.R."/>
            <person name="Martin J."/>
            <person name="Mayer C."/>
            <person name="Parker M."/>
            <person name="Quesneville H."/>
            <person name="Raymond J."/>
            <person name="Uhlig C."/>
            <person name="Valentin K.U."/>
            <person name="Worden A.Z."/>
            <person name="Armbrust E.V."/>
            <person name="Bowler C."/>
            <person name="Green B."/>
            <person name="Moulton V."/>
            <person name="Van Oosterhout C."/>
            <person name="Grigoriev I."/>
        </authorList>
    </citation>
    <scope>NUCLEOTIDE SEQUENCE [LARGE SCALE GENOMIC DNA]</scope>
    <source>
        <strain evidence="2 3">CCMP1102</strain>
    </source>
</reference>
<feature type="non-terminal residue" evidence="2">
    <location>
        <position position="255"/>
    </location>
</feature>
<organism evidence="2 3">
    <name type="scientific">Fragilariopsis cylindrus CCMP1102</name>
    <dbReference type="NCBI Taxonomy" id="635003"/>
    <lineage>
        <taxon>Eukaryota</taxon>
        <taxon>Sar</taxon>
        <taxon>Stramenopiles</taxon>
        <taxon>Ochrophyta</taxon>
        <taxon>Bacillariophyta</taxon>
        <taxon>Bacillariophyceae</taxon>
        <taxon>Bacillariophycidae</taxon>
        <taxon>Bacillariales</taxon>
        <taxon>Bacillariaceae</taxon>
        <taxon>Fragilariopsis</taxon>
    </lineage>
</organism>
<dbReference type="GO" id="GO:0005829">
    <property type="term" value="C:cytosol"/>
    <property type="evidence" value="ECO:0007669"/>
    <property type="project" value="TreeGrafter"/>
</dbReference>
<protein>
    <submittedName>
        <fullName evidence="2">NAD(P)-binding protein</fullName>
    </submittedName>
</protein>
<dbReference type="InterPro" id="IPR036291">
    <property type="entry name" value="NAD(P)-bd_dom_sf"/>
</dbReference>
<dbReference type="PANTHER" id="PTHR48099:SF3">
    <property type="entry name" value="METHYLENETETRAHYDROFOLATE DEHYDROGENASE [NAD(+)]"/>
    <property type="match status" value="1"/>
</dbReference>
<dbReference type="GO" id="GO:0004487">
    <property type="term" value="F:methylenetetrahydrofolate dehydrogenase (NAD+) activity"/>
    <property type="evidence" value="ECO:0007669"/>
    <property type="project" value="TreeGrafter"/>
</dbReference>
<feature type="domain" description="Tetrahydrofolate dehydrogenase/cyclohydrolase NAD(P)-binding" evidence="1">
    <location>
        <begin position="96"/>
        <end position="156"/>
    </location>
</feature>
<proteinExistence type="predicted"/>
<dbReference type="Pfam" id="PF02882">
    <property type="entry name" value="THF_DHG_CYH_C"/>
    <property type="match status" value="1"/>
</dbReference>
<dbReference type="AlphaFoldDB" id="A0A1E7FGT5"/>
<dbReference type="InParanoid" id="A0A1E7FGT5"/>
<dbReference type="PANTHER" id="PTHR48099">
    <property type="entry name" value="C-1-TETRAHYDROFOLATE SYNTHASE, CYTOPLASMIC-RELATED"/>
    <property type="match status" value="1"/>
</dbReference>
<gene>
    <name evidence="2" type="ORF">FRACYDRAFT_159628</name>
</gene>
<dbReference type="OrthoDB" id="41403at2759"/>
<name>A0A1E7FGT5_9STRA</name>
<dbReference type="GO" id="GO:0004488">
    <property type="term" value="F:methylenetetrahydrofolate dehydrogenase (NADP+) activity"/>
    <property type="evidence" value="ECO:0007669"/>
    <property type="project" value="InterPro"/>
</dbReference>
<evidence type="ECO:0000313" key="2">
    <source>
        <dbReference type="EMBL" id="OEU17357.1"/>
    </source>
</evidence>
<dbReference type="Proteomes" id="UP000095751">
    <property type="component" value="Unassembled WGS sequence"/>
</dbReference>
<evidence type="ECO:0000313" key="3">
    <source>
        <dbReference type="Proteomes" id="UP000095751"/>
    </source>
</evidence>
<dbReference type="Gene3D" id="3.40.50.720">
    <property type="entry name" value="NAD(P)-binding Rossmann-like Domain"/>
    <property type="match status" value="1"/>
</dbReference>
<dbReference type="GO" id="GO:0004477">
    <property type="term" value="F:methenyltetrahydrofolate cyclohydrolase activity"/>
    <property type="evidence" value="ECO:0007669"/>
    <property type="project" value="TreeGrafter"/>
</dbReference>
<dbReference type="GO" id="GO:0035999">
    <property type="term" value="P:tetrahydrofolate interconversion"/>
    <property type="evidence" value="ECO:0007669"/>
    <property type="project" value="TreeGrafter"/>
</dbReference>
<evidence type="ECO:0000259" key="1">
    <source>
        <dbReference type="Pfam" id="PF02882"/>
    </source>
</evidence>
<dbReference type="Gene3D" id="3.40.50.10860">
    <property type="entry name" value="Leucine Dehydrogenase, chain A, domain 1"/>
    <property type="match status" value="1"/>
</dbReference>
<feature type="non-terminal residue" evidence="2">
    <location>
        <position position="1"/>
    </location>
</feature>
<dbReference type="EMBL" id="KV784357">
    <property type="protein sequence ID" value="OEU17357.1"/>
    <property type="molecule type" value="Genomic_DNA"/>
</dbReference>
<sequence>DGIENDLKQIPNQTTIKKIHLANEYTDVHGILIFYPIYPSGSSPKGPYKNRLTGVYYKTQDDHIRDLVQPSKDVEGFCGTKWFKIRDQKELPSIYPCTALSVFKILQEYHISSNDNNKNKMDYQTISIVNRSEIMGRPLAVMLSQLGATVYSIDIDSILEFRPNGGRQRRCNAQTTTLESCLEKSNIVVTGVPHADFQLPLTSIAEGTTIVNVSEFPNICEETLVFERPDIKYIPNVGKVTVAVLENNLMNLKIN</sequence>